<gene>
    <name evidence="4" type="ORF">QNH39_10640</name>
</gene>
<proteinExistence type="inferred from homology"/>
<evidence type="ECO:0000313" key="4">
    <source>
        <dbReference type="EMBL" id="WHY88255.1"/>
    </source>
</evidence>
<protein>
    <submittedName>
        <fullName evidence="4">AarF/UbiB family protein</fullName>
    </submittedName>
</protein>
<evidence type="ECO:0000256" key="1">
    <source>
        <dbReference type="ARBA" id="ARBA00009670"/>
    </source>
</evidence>
<dbReference type="InterPro" id="IPR000719">
    <property type="entry name" value="Prot_kinase_dom"/>
</dbReference>
<dbReference type="EMBL" id="CP126114">
    <property type="protein sequence ID" value="WHY88255.1"/>
    <property type="molecule type" value="Genomic_DNA"/>
</dbReference>
<dbReference type="CDD" id="cd05121">
    <property type="entry name" value="ABC1_ADCK3-like"/>
    <property type="match status" value="1"/>
</dbReference>
<dbReference type="PROSITE" id="PS50011">
    <property type="entry name" value="PROTEIN_KINASE_DOM"/>
    <property type="match status" value="1"/>
</dbReference>
<feature type="domain" description="Protein kinase" evidence="3">
    <location>
        <begin position="114"/>
        <end position="485"/>
    </location>
</feature>
<dbReference type="SUPFAM" id="SSF56112">
    <property type="entry name" value="Protein kinase-like (PK-like)"/>
    <property type="match status" value="1"/>
</dbReference>
<dbReference type="AlphaFoldDB" id="A0AA95MUH9"/>
<keyword evidence="2" id="KW-0812">Transmembrane</keyword>
<dbReference type="InterPro" id="IPR050154">
    <property type="entry name" value="UbiB_kinase"/>
</dbReference>
<feature type="transmembrane region" description="Helical" evidence="2">
    <location>
        <begin position="483"/>
        <end position="499"/>
    </location>
</feature>
<dbReference type="InterPro" id="IPR011009">
    <property type="entry name" value="Kinase-like_dom_sf"/>
</dbReference>
<feature type="transmembrane region" description="Helical" evidence="2">
    <location>
        <begin position="505"/>
        <end position="523"/>
    </location>
</feature>
<evidence type="ECO:0000259" key="3">
    <source>
        <dbReference type="PROSITE" id="PS50011"/>
    </source>
</evidence>
<keyword evidence="5" id="KW-1185">Reference proteome</keyword>
<dbReference type="Pfam" id="PF03109">
    <property type="entry name" value="ABC1"/>
    <property type="match status" value="1"/>
</dbReference>
<dbReference type="RefSeq" id="WP_066085759.1">
    <property type="nucleotide sequence ID" value="NZ_CP126114.1"/>
</dbReference>
<keyword evidence="2" id="KW-0472">Membrane</keyword>
<organism evidence="4 5">
    <name type="scientific">Neobacillus novalis</name>
    <dbReference type="NCBI Taxonomy" id="220687"/>
    <lineage>
        <taxon>Bacteria</taxon>
        <taxon>Bacillati</taxon>
        <taxon>Bacillota</taxon>
        <taxon>Bacilli</taxon>
        <taxon>Bacillales</taxon>
        <taxon>Bacillaceae</taxon>
        <taxon>Neobacillus</taxon>
    </lineage>
</organism>
<dbReference type="GO" id="GO:0005524">
    <property type="term" value="F:ATP binding"/>
    <property type="evidence" value="ECO:0007669"/>
    <property type="project" value="InterPro"/>
</dbReference>
<reference evidence="4" key="1">
    <citation type="submission" date="2023-05" db="EMBL/GenBank/DDBJ databases">
        <title>Comparative genomics of Bacillaceae isolates and their secondary metabolite potential.</title>
        <authorList>
            <person name="Song L."/>
            <person name="Nielsen L.J."/>
            <person name="Mohite O."/>
            <person name="Xu X."/>
            <person name="Weber T."/>
            <person name="Kovacs A.T."/>
        </authorList>
    </citation>
    <scope>NUCLEOTIDE SEQUENCE</scope>
    <source>
        <strain evidence="4">XLM17</strain>
    </source>
</reference>
<accession>A0AA95MUH9</accession>
<dbReference type="PANTHER" id="PTHR10566">
    <property type="entry name" value="CHAPERONE-ACTIVITY OF BC1 COMPLEX CABC1 -RELATED"/>
    <property type="match status" value="1"/>
</dbReference>
<dbReference type="GO" id="GO:0004672">
    <property type="term" value="F:protein kinase activity"/>
    <property type="evidence" value="ECO:0007669"/>
    <property type="project" value="InterPro"/>
</dbReference>
<sequence>MKGKYNWLRMWRILSFAFSVFIRVYWYRIFKKSQSEREKLWGNIGQEFRQTLFELEGLLIKVGQFLSIRADLLPTSFINQIQDLVDQVPASPWEEINLVLEREWGGPIEDILASIDSKVVASASIGEVYRGKLKDGTKVAVKVQRPEIRSIIRTDFRSLAIIIWFADHFAPVPKGFINFKLLFQELKTVIEREVDFIKEMETIIHFRQRFQAFPKLHIPKVYPELCTSKVLVLEWVDAVRITEVDFLDRFSIDKVELSQRLFRLFIPQWLEAGIFHADPHAGNVLIKSDGTLVLLDFGMVGEISKKDAMNFQDLIQAIFAKNYSLAVKVLMDLGFFLPDANTKTIEPLFKEALSIDLNQLKEMDLFQVKRDLNEMIKSLPIQVPTRFVFLGRSFVTIEGMLHTINPNQEFLEIAKPAFIDWLKQGNQNKWKLLLKWIQAQPVFQIFHSITDLLETPKRLLEQKERQQQREFYFSIFENQKKQSFFLGVLGGVGGLSGLYMNNTLISQISAVIVGISVIFYVVCSVRQKKWLKNYEKHNSKHF</sequence>
<evidence type="ECO:0000313" key="5">
    <source>
        <dbReference type="Proteomes" id="UP001178288"/>
    </source>
</evidence>
<dbReference type="PANTHER" id="PTHR10566:SF113">
    <property type="entry name" value="PROTEIN ACTIVITY OF BC1 COMPLEX KINASE 7, CHLOROPLASTIC"/>
    <property type="match status" value="1"/>
</dbReference>
<dbReference type="Proteomes" id="UP001178288">
    <property type="component" value="Chromosome"/>
</dbReference>
<dbReference type="InterPro" id="IPR004147">
    <property type="entry name" value="ABC1_dom"/>
</dbReference>
<keyword evidence="2" id="KW-1133">Transmembrane helix</keyword>
<evidence type="ECO:0000256" key="2">
    <source>
        <dbReference type="SAM" id="Phobius"/>
    </source>
</evidence>
<comment type="similarity">
    <text evidence="1">Belongs to the protein kinase superfamily. ADCK protein kinase family.</text>
</comment>
<feature type="transmembrane region" description="Helical" evidence="2">
    <location>
        <begin position="12"/>
        <end position="30"/>
    </location>
</feature>
<name>A0AA95MUH9_9BACI</name>
<dbReference type="KEGG" id="nnv:QNH39_10640"/>